<organism evidence="2 3">
    <name type="scientific">Mycetohabitans rhizoxinica (strain DSM 19002 / CIP 109453 / HKI 454)</name>
    <name type="common">Paraburkholderia rhizoxinica</name>
    <dbReference type="NCBI Taxonomy" id="882378"/>
    <lineage>
        <taxon>Bacteria</taxon>
        <taxon>Pseudomonadati</taxon>
        <taxon>Pseudomonadota</taxon>
        <taxon>Betaproteobacteria</taxon>
        <taxon>Burkholderiales</taxon>
        <taxon>Burkholderiaceae</taxon>
        <taxon>Mycetohabitans</taxon>
    </lineage>
</organism>
<sequence>MLPRWMKPVGLGAKRVRTEVVIADRIVRGKARDSRQDSRFKARLADRASRHYTGAAATPRAMSGQCA</sequence>
<gene>
    <name evidence="2" type="ordered locus">RBRH_04200</name>
</gene>
<proteinExistence type="predicted"/>
<dbReference type="HOGENOM" id="CLU_2804260_0_0_4"/>
<feature type="region of interest" description="Disordered" evidence="1">
    <location>
        <begin position="48"/>
        <end position="67"/>
    </location>
</feature>
<protein>
    <submittedName>
        <fullName evidence="2">Uncharacterized protein</fullName>
    </submittedName>
</protein>
<dbReference type="EMBL" id="FR687359">
    <property type="protein sequence ID" value="CBW74815.1"/>
    <property type="molecule type" value="Genomic_DNA"/>
</dbReference>
<evidence type="ECO:0000256" key="1">
    <source>
        <dbReference type="SAM" id="MobiDB-lite"/>
    </source>
</evidence>
<evidence type="ECO:0000313" key="2">
    <source>
        <dbReference type="EMBL" id="CBW74815.1"/>
    </source>
</evidence>
<dbReference type="Proteomes" id="UP000007437">
    <property type="component" value="Chromosome"/>
</dbReference>
<evidence type="ECO:0000313" key="3">
    <source>
        <dbReference type="Proteomes" id="UP000007437"/>
    </source>
</evidence>
<reference evidence="2 3" key="1">
    <citation type="journal article" date="2011" name="J. Bacteriol.">
        <title>Complete genome sequence of Burkholderia rhizoxinica, an endosymbiont of Rhizopus microsporus.</title>
        <authorList>
            <person name="Lackner G."/>
            <person name="Moebius N."/>
            <person name="Partida-Martinez L."/>
            <person name="Hertweck C."/>
        </authorList>
    </citation>
    <scope>NUCLEOTIDE SEQUENCE [LARGE SCALE GENOMIC DNA]</scope>
    <source>
        <strain evidence="3">DSM 19002 / CIP 109453 / HKI 454</strain>
    </source>
</reference>
<dbReference type="AlphaFoldDB" id="E5AQD3"/>
<accession>E5AQD3</accession>
<dbReference type="KEGG" id="brh:RBRH_04200"/>
<name>E5AQD3_MYCRK</name>